<dbReference type="Proteomes" id="UP000214973">
    <property type="component" value="Chromosome 1"/>
</dbReference>
<keyword evidence="1" id="KW-0812">Transmembrane</keyword>
<dbReference type="EMBL" id="LT906470">
    <property type="protein sequence ID" value="SNV55395.1"/>
    <property type="molecule type" value="Genomic_DNA"/>
</dbReference>
<proteinExistence type="predicted"/>
<accession>A0A239Y8K6</accession>
<dbReference type="KEGG" id="vrm:44547418_00165"/>
<evidence type="ECO:0000313" key="2">
    <source>
        <dbReference type="EMBL" id="SNV55395.1"/>
    </source>
</evidence>
<reference evidence="2 3" key="1">
    <citation type="submission" date="2017-06" db="EMBL/GenBank/DDBJ databases">
        <authorList>
            <consortium name="Pathogen Informatics"/>
        </authorList>
    </citation>
    <scope>NUCLEOTIDE SEQUENCE [LARGE SCALE GENOMIC DNA]</scope>
    <source>
        <strain evidence="2 3">NCTC12018</strain>
    </source>
</reference>
<evidence type="ECO:0000313" key="3">
    <source>
        <dbReference type="Proteomes" id="UP000214973"/>
    </source>
</evidence>
<keyword evidence="3" id="KW-1185">Reference proteome</keyword>
<gene>
    <name evidence="2" type="ORF">SAMEA44547418_00165</name>
</gene>
<keyword evidence="1" id="KW-0472">Membrane</keyword>
<sequence>MVITGFIIVVATFIAIIIAGLAGINPMELAKRNAVPCVAATVVIMLLLL</sequence>
<evidence type="ECO:0000256" key="1">
    <source>
        <dbReference type="SAM" id="Phobius"/>
    </source>
</evidence>
<keyword evidence="1" id="KW-1133">Transmembrane helix</keyword>
<dbReference type="RefSeq" id="WP_157728905.1">
    <property type="nucleotide sequence ID" value="NZ_LT906470.1"/>
</dbReference>
<feature type="transmembrane region" description="Helical" evidence="1">
    <location>
        <begin position="6"/>
        <end position="24"/>
    </location>
</feature>
<protein>
    <submittedName>
        <fullName evidence="2">C4-dicarboxylate transporter</fullName>
    </submittedName>
</protein>
<dbReference type="AlphaFoldDB" id="A0A239Y8K6"/>
<organism evidence="2 3">
    <name type="scientific">Veillonella rodentium</name>
    <dbReference type="NCBI Taxonomy" id="248315"/>
    <lineage>
        <taxon>Bacteria</taxon>
        <taxon>Bacillati</taxon>
        <taxon>Bacillota</taxon>
        <taxon>Negativicutes</taxon>
        <taxon>Veillonellales</taxon>
        <taxon>Veillonellaceae</taxon>
        <taxon>Veillonella</taxon>
    </lineage>
</organism>
<name>A0A239Y8K6_9FIRM</name>